<dbReference type="AlphaFoldDB" id="A0A5B9QKV9"/>
<evidence type="ECO:0000313" key="3">
    <source>
        <dbReference type="EMBL" id="QEG39718.1"/>
    </source>
</evidence>
<accession>A0A5B9QKV9</accession>
<keyword evidence="2" id="KW-1133">Transmembrane helix</keyword>
<proteinExistence type="predicted"/>
<protein>
    <submittedName>
        <fullName evidence="3">Uncharacterized protein</fullName>
    </submittedName>
</protein>
<feature type="transmembrane region" description="Helical" evidence="2">
    <location>
        <begin position="17"/>
        <end position="39"/>
    </location>
</feature>
<name>A0A5B9QKV9_9BACT</name>
<feature type="compositionally biased region" description="Acidic residues" evidence="1">
    <location>
        <begin position="146"/>
        <end position="157"/>
    </location>
</feature>
<keyword evidence="2" id="KW-0812">Transmembrane</keyword>
<gene>
    <name evidence="3" type="ORF">UC8_17160</name>
</gene>
<evidence type="ECO:0000256" key="2">
    <source>
        <dbReference type="SAM" id="Phobius"/>
    </source>
</evidence>
<dbReference type="Proteomes" id="UP000325286">
    <property type="component" value="Chromosome"/>
</dbReference>
<dbReference type="EMBL" id="CP042914">
    <property type="protein sequence ID" value="QEG39718.1"/>
    <property type="molecule type" value="Genomic_DNA"/>
</dbReference>
<evidence type="ECO:0000256" key="1">
    <source>
        <dbReference type="SAM" id="MobiDB-lite"/>
    </source>
</evidence>
<keyword evidence="2" id="KW-0472">Membrane</keyword>
<organism evidence="3 4">
    <name type="scientific">Roseimaritima ulvae</name>
    <dbReference type="NCBI Taxonomy" id="980254"/>
    <lineage>
        <taxon>Bacteria</taxon>
        <taxon>Pseudomonadati</taxon>
        <taxon>Planctomycetota</taxon>
        <taxon>Planctomycetia</taxon>
        <taxon>Pirellulales</taxon>
        <taxon>Pirellulaceae</taxon>
        <taxon>Roseimaritima</taxon>
    </lineage>
</organism>
<feature type="compositionally biased region" description="Low complexity" evidence="1">
    <location>
        <begin position="178"/>
        <end position="187"/>
    </location>
</feature>
<dbReference type="RefSeq" id="WP_068142063.1">
    <property type="nucleotide sequence ID" value="NZ_CP042914.1"/>
</dbReference>
<feature type="region of interest" description="Disordered" evidence="1">
    <location>
        <begin position="143"/>
        <end position="187"/>
    </location>
</feature>
<reference evidence="3 4" key="1">
    <citation type="submission" date="2019-08" db="EMBL/GenBank/DDBJ databases">
        <title>Deep-cultivation of Planctomycetes and their phenomic and genomic characterization uncovers novel biology.</title>
        <authorList>
            <person name="Wiegand S."/>
            <person name="Jogler M."/>
            <person name="Boedeker C."/>
            <person name="Pinto D."/>
            <person name="Vollmers J."/>
            <person name="Rivas-Marin E."/>
            <person name="Kohn T."/>
            <person name="Peeters S.H."/>
            <person name="Heuer A."/>
            <person name="Rast P."/>
            <person name="Oberbeckmann S."/>
            <person name="Bunk B."/>
            <person name="Jeske O."/>
            <person name="Meyerdierks A."/>
            <person name="Storesund J.E."/>
            <person name="Kallscheuer N."/>
            <person name="Luecker S."/>
            <person name="Lage O.M."/>
            <person name="Pohl T."/>
            <person name="Merkel B.J."/>
            <person name="Hornburger P."/>
            <person name="Mueller R.-W."/>
            <person name="Bruemmer F."/>
            <person name="Labrenz M."/>
            <person name="Spormann A.M."/>
            <person name="Op den Camp H."/>
            <person name="Overmann J."/>
            <person name="Amann R."/>
            <person name="Jetten M.S.M."/>
            <person name="Mascher T."/>
            <person name="Medema M.H."/>
            <person name="Devos D.P."/>
            <person name="Kaster A.-K."/>
            <person name="Ovreas L."/>
            <person name="Rohde M."/>
            <person name="Galperin M.Y."/>
            <person name="Jogler C."/>
        </authorList>
    </citation>
    <scope>NUCLEOTIDE SEQUENCE [LARGE SCALE GENOMIC DNA]</scope>
    <source>
        <strain evidence="3 4">UC8</strain>
    </source>
</reference>
<dbReference type="KEGG" id="rul:UC8_17160"/>
<keyword evidence="4" id="KW-1185">Reference proteome</keyword>
<dbReference type="OrthoDB" id="226550at2"/>
<sequence length="717" mass="79552">MDSDSIKQFFAQHVEKMVLVGIAAFSLFLIYQGTSYPMFKDTELQPEELETKASSVKKSIDDPHNEAVLALLPPEEPKTYPQRIAQLQKQIPFDEYPHRALEQVREDLSIKRIDPKLVAPIELRMTGVLGAMAVRGGRNTTYPAMELEDAEPPEVEEEKPKSRDRRRGRRGGSEPSNMGSDEMMMMMMGGGDPSMGSDALMGMESQEGGPMGLGAMGGMSVTRRLEPKYNRGTTVTGNPQQNMGAAMGAGGANAKPRPLKTIPQSAYFIAGTAAMPHEALVESYKLTFEKTKGYKPMRDRPIYLGYDVQRADVSKKSVDELGEDDWVDVDGWDRMNLFALSWWDGYAPDVIPADYRDPKLTALIPPLLIYDFTHFATHPKIPLKTMMEIAREEADPLGNVVAPNIFDEDAEPGAAGRGAAAAGANGMMGNEMGMEMGMGMGMGMEAGGMMTAEKNPAEFKMVRFYDFFDPRFKNPPQPGHDYVYRVRVKLEDPNFPENPALTPSLRSLSPEVFARVVPKIKAAESTKKRDFVIHTPWSEPSSPVRLPRLVNLYAGPITEPASTKDVQIENHEVEYVRSPPKAKAVATMWDWRYAVAVPAPLDIQAGSLLNDKLDAEIVDPLTLVVKTKPNSNVRSNAVVLDITGGEPLELHAEDELTRPGMVFVFDPVDGGLKVLEEIDDKFDYNMYTFTDDKPKPKQSNDMEMTDMMEAEYMQMGP</sequence>
<evidence type="ECO:0000313" key="4">
    <source>
        <dbReference type="Proteomes" id="UP000325286"/>
    </source>
</evidence>